<gene>
    <name evidence="1" type="ORF">DPMN_077479</name>
</gene>
<dbReference type="AlphaFoldDB" id="A0A9D3YNM3"/>
<accession>A0A9D3YNM3</accession>
<reference evidence="1" key="2">
    <citation type="submission" date="2020-11" db="EMBL/GenBank/DDBJ databases">
        <authorList>
            <person name="McCartney M.A."/>
            <person name="Auch B."/>
            <person name="Kono T."/>
            <person name="Mallez S."/>
            <person name="Becker A."/>
            <person name="Gohl D.M."/>
            <person name="Silverstein K.A.T."/>
            <person name="Koren S."/>
            <person name="Bechman K.B."/>
            <person name="Herman A."/>
            <person name="Abrahante J.E."/>
            <person name="Garbe J."/>
        </authorList>
    </citation>
    <scope>NUCLEOTIDE SEQUENCE</scope>
    <source>
        <strain evidence="1">Duluth1</strain>
        <tissue evidence="1">Whole animal</tissue>
    </source>
</reference>
<evidence type="ECO:0000313" key="1">
    <source>
        <dbReference type="EMBL" id="KAH3702460.1"/>
    </source>
</evidence>
<evidence type="ECO:0000313" key="2">
    <source>
        <dbReference type="Proteomes" id="UP000828390"/>
    </source>
</evidence>
<organism evidence="1 2">
    <name type="scientific">Dreissena polymorpha</name>
    <name type="common">Zebra mussel</name>
    <name type="synonym">Mytilus polymorpha</name>
    <dbReference type="NCBI Taxonomy" id="45954"/>
    <lineage>
        <taxon>Eukaryota</taxon>
        <taxon>Metazoa</taxon>
        <taxon>Spiralia</taxon>
        <taxon>Lophotrochozoa</taxon>
        <taxon>Mollusca</taxon>
        <taxon>Bivalvia</taxon>
        <taxon>Autobranchia</taxon>
        <taxon>Heteroconchia</taxon>
        <taxon>Euheterodonta</taxon>
        <taxon>Imparidentia</taxon>
        <taxon>Neoheterodontei</taxon>
        <taxon>Myida</taxon>
        <taxon>Dreissenoidea</taxon>
        <taxon>Dreissenidae</taxon>
        <taxon>Dreissena</taxon>
    </lineage>
</organism>
<dbReference type="Proteomes" id="UP000828390">
    <property type="component" value="Unassembled WGS sequence"/>
</dbReference>
<proteinExistence type="predicted"/>
<sequence>MLSWPMWMDRGRPDLNTTYPVWLYGVEVDLLTGLSTQRTFTISQLETHKEARTRCMNDTSSFETGLFVLETAKSQCAQLLSKSNFSFPKISPNDLNDFQISADIIQVPFWVQKFDIEAPINTPLCYLLDMDGLVKKDKCSEKYSSVCVTAKAHDTITYLGSTSKVPFYCSALTSDNSSMTSSSSATQLTDIILRIPITVLWVFIAMNRLLDNVS</sequence>
<dbReference type="EMBL" id="JAIWYP010000015">
    <property type="protein sequence ID" value="KAH3702460.1"/>
    <property type="molecule type" value="Genomic_DNA"/>
</dbReference>
<name>A0A9D3YNM3_DREPO</name>
<protein>
    <submittedName>
        <fullName evidence="1">Uncharacterized protein</fullName>
    </submittedName>
</protein>
<keyword evidence="2" id="KW-1185">Reference proteome</keyword>
<comment type="caution">
    <text evidence="1">The sequence shown here is derived from an EMBL/GenBank/DDBJ whole genome shotgun (WGS) entry which is preliminary data.</text>
</comment>
<reference evidence="1" key="1">
    <citation type="journal article" date="2019" name="bioRxiv">
        <title>The Genome of the Zebra Mussel, Dreissena polymorpha: A Resource for Invasive Species Research.</title>
        <authorList>
            <person name="McCartney M.A."/>
            <person name="Auch B."/>
            <person name="Kono T."/>
            <person name="Mallez S."/>
            <person name="Zhang Y."/>
            <person name="Obille A."/>
            <person name="Becker A."/>
            <person name="Abrahante J.E."/>
            <person name="Garbe J."/>
            <person name="Badalamenti J.P."/>
            <person name="Herman A."/>
            <person name="Mangelson H."/>
            <person name="Liachko I."/>
            <person name="Sullivan S."/>
            <person name="Sone E.D."/>
            <person name="Koren S."/>
            <person name="Silverstein K.A.T."/>
            <person name="Beckman K.B."/>
            <person name="Gohl D.M."/>
        </authorList>
    </citation>
    <scope>NUCLEOTIDE SEQUENCE</scope>
    <source>
        <strain evidence="1">Duluth1</strain>
        <tissue evidence="1">Whole animal</tissue>
    </source>
</reference>